<evidence type="ECO:0000259" key="2">
    <source>
        <dbReference type="Pfam" id="PF00248"/>
    </source>
</evidence>
<dbReference type="GO" id="GO:0016491">
    <property type="term" value="F:oxidoreductase activity"/>
    <property type="evidence" value="ECO:0007669"/>
    <property type="project" value="UniProtKB-KW"/>
</dbReference>
<dbReference type="PANTHER" id="PTHR43364:SF4">
    <property type="entry name" value="NAD(P)-LINKED OXIDOREDUCTASE SUPERFAMILY PROTEIN"/>
    <property type="match status" value="1"/>
</dbReference>
<organism evidence="3 4">
    <name type="scientific">Favolaschia claudopus</name>
    <dbReference type="NCBI Taxonomy" id="2862362"/>
    <lineage>
        <taxon>Eukaryota</taxon>
        <taxon>Fungi</taxon>
        <taxon>Dikarya</taxon>
        <taxon>Basidiomycota</taxon>
        <taxon>Agaricomycotina</taxon>
        <taxon>Agaricomycetes</taxon>
        <taxon>Agaricomycetidae</taxon>
        <taxon>Agaricales</taxon>
        <taxon>Marasmiineae</taxon>
        <taxon>Mycenaceae</taxon>
        <taxon>Favolaschia</taxon>
    </lineage>
</organism>
<dbReference type="InterPro" id="IPR036812">
    <property type="entry name" value="NAD(P)_OxRdtase_dom_sf"/>
</dbReference>
<protein>
    <submittedName>
        <fullName evidence="3">Aldehyde reductase</fullName>
    </submittedName>
</protein>
<evidence type="ECO:0000313" key="3">
    <source>
        <dbReference type="EMBL" id="KAK7039965.1"/>
    </source>
</evidence>
<dbReference type="PANTHER" id="PTHR43364">
    <property type="entry name" value="NADH-SPECIFIC METHYLGLYOXAL REDUCTASE-RELATED"/>
    <property type="match status" value="1"/>
</dbReference>
<evidence type="ECO:0000313" key="4">
    <source>
        <dbReference type="Proteomes" id="UP001362999"/>
    </source>
</evidence>
<reference evidence="3 4" key="1">
    <citation type="journal article" date="2024" name="J Genomics">
        <title>Draft genome sequencing and assembly of Favolaschia claudopus CIRM-BRFM 2984 isolated from oak limbs.</title>
        <authorList>
            <person name="Navarro D."/>
            <person name="Drula E."/>
            <person name="Chaduli D."/>
            <person name="Cazenave R."/>
            <person name="Ahrendt S."/>
            <person name="Wang J."/>
            <person name="Lipzen A."/>
            <person name="Daum C."/>
            <person name="Barry K."/>
            <person name="Grigoriev I.V."/>
            <person name="Favel A."/>
            <person name="Rosso M.N."/>
            <person name="Martin F."/>
        </authorList>
    </citation>
    <scope>NUCLEOTIDE SEQUENCE [LARGE SCALE GENOMIC DNA]</scope>
    <source>
        <strain evidence="3 4">CIRM-BRFM 2984</strain>
    </source>
</reference>
<dbReference type="Gene3D" id="3.20.20.100">
    <property type="entry name" value="NADP-dependent oxidoreductase domain"/>
    <property type="match status" value="1"/>
</dbReference>
<name>A0AAW0CJH8_9AGAR</name>
<keyword evidence="1" id="KW-0560">Oxidoreductase</keyword>
<dbReference type="Pfam" id="PF00248">
    <property type="entry name" value="Aldo_ket_red"/>
    <property type="match status" value="1"/>
</dbReference>
<dbReference type="EMBL" id="JAWWNJ010000016">
    <property type="protein sequence ID" value="KAK7039965.1"/>
    <property type="molecule type" value="Genomic_DNA"/>
</dbReference>
<dbReference type="InterPro" id="IPR050523">
    <property type="entry name" value="AKR_Detox_Biosynth"/>
</dbReference>
<gene>
    <name evidence="3" type="ORF">R3P38DRAFT_3311109</name>
</gene>
<proteinExistence type="predicted"/>
<evidence type="ECO:0000256" key="1">
    <source>
        <dbReference type="ARBA" id="ARBA00023002"/>
    </source>
</evidence>
<dbReference type="InterPro" id="IPR023210">
    <property type="entry name" value="NADP_OxRdtase_dom"/>
</dbReference>
<feature type="domain" description="NADP-dependent oxidoreductase" evidence="2">
    <location>
        <begin position="10"/>
        <end position="309"/>
    </location>
</feature>
<dbReference type="SUPFAM" id="SSF51430">
    <property type="entry name" value="NAD(P)-linked oxidoreductase"/>
    <property type="match status" value="1"/>
</dbReference>
<dbReference type="AlphaFoldDB" id="A0AAW0CJH8"/>
<dbReference type="Proteomes" id="UP001362999">
    <property type="component" value="Unassembled WGS sequence"/>
</dbReference>
<keyword evidence="4" id="KW-1185">Reference proteome</keyword>
<comment type="caution">
    <text evidence="3">The sequence shown here is derived from an EMBL/GenBank/DDBJ whole genome shotgun (WGS) entry which is preliminary data.</text>
</comment>
<accession>A0AAW0CJH8</accession>
<sequence>MSTPGHVKAIFGGQSIGIGKAFPDAQSIERVYQLLEEGGCDTIDTSRLYGDSEEWLGKTGAPKRFTIHSKTPGGRFVPGTSTSETIPLHARETFERLGGNPVDIYYMHAPDPGVPLEDTLKGIHLAHKAGYFRRFGLSNYTAPDIDLVYALCQQNGYPLPSAYQGNYSAVARKLESAVLPTLRRLRIPLYVYSPMAGGLLTKTPAQLRAGGADAGRFANGHMLQFMYAPLYNKPVYHEALRMWEEVAREVGCSRAELAYRWVAFDSMVDAEKGDAIVFGASKHEHIEETLKWLKRGSVGEKAKAKLEEIWKLVENEAPLDNYNH</sequence>